<evidence type="ECO:0000256" key="1">
    <source>
        <dbReference type="ARBA" id="ARBA00022679"/>
    </source>
</evidence>
<accession>E8T653</accession>
<dbReference type="SUPFAM" id="SSF52540">
    <property type="entry name" value="P-loop containing nucleoside triphosphate hydrolases"/>
    <property type="match status" value="1"/>
</dbReference>
<dbReference type="EMBL" id="CP002444">
    <property type="protein sequence ID" value="ADU96637.1"/>
    <property type="molecule type" value="Genomic_DNA"/>
</dbReference>
<sequence length="278" mass="32728">MKLPNFLIVGVPKAGTTSVYYWLNQHPQVYMSPIKEPHYFSQIGNEDHVNSWEDYVKLFSDVNTEHLAIGEASTSYFHFYKRAIPLIKKHLGSPKIIVILRNPVERAWSHYMYYRKLGRESNSVNIIVTNSYTCKEEPWGIKNPYIELSFYSEALEAYLDSFANVKVMFYDDLKHRPHDFIKELYEFLDVDSDFMPGFEVRNISGEPRNKLIGFLLSNSLSQKIIPRIPYVIKAPFRKILLKKKDMPKEIKRELLNIYLEDIEKVEKLLGVNLEHWKS</sequence>
<dbReference type="InterPro" id="IPR000863">
    <property type="entry name" value="Sulfotransferase_dom"/>
</dbReference>
<keyword evidence="5" id="KW-1185">Reference proteome</keyword>
<gene>
    <name evidence="4" type="ordered locus">Theam_0668</name>
</gene>
<dbReference type="Proteomes" id="UP000006362">
    <property type="component" value="Chromosome"/>
</dbReference>
<dbReference type="Gene3D" id="3.40.50.300">
    <property type="entry name" value="P-loop containing nucleotide triphosphate hydrolases"/>
    <property type="match status" value="1"/>
</dbReference>
<dbReference type="PANTHER" id="PTHR10605">
    <property type="entry name" value="HEPARAN SULFATE SULFOTRANSFERASE"/>
    <property type="match status" value="1"/>
</dbReference>
<keyword evidence="2" id="KW-0325">Glycoprotein</keyword>
<dbReference type="HOGENOM" id="CLU_017703_1_1_0"/>
<dbReference type="OrthoDB" id="9797480at2"/>
<dbReference type="eggNOG" id="COG4424">
    <property type="taxonomic scope" value="Bacteria"/>
</dbReference>
<dbReference type="STRING" id="648996.Theam_0668"/>
<evidence type="ECO:0000313" key="5">
    <source>
        <dbReference type="Proteomes" id="UP000006362"/>
    </source>
</evidence>
<dbReference type="InterPro" id="IPR037359">
    <property type="entry name" value="NST/OST"/>
</dbReference>
<dbReference type="GO" id="GO:0008146">
    <property type="term" value="F:sulfotransferase activity"/>
    <property type="evidence" value="ECO:0007669"/>
    <property type="project" value="InterPro"/>
</dbReference>
<reference evidence="4" key="1">
    <citation type="submission" date="2011-01" db="EMBL/GenBank/DDBJ databases">
        <title>Complete sequence of chromosome of Thermovibrio ammonificans HB-1.</title>
        <authorList>
            <consortium name="US DOE Joint Genome Institute"/>
            <person name="Lucas S."/>
            <person name="Copeland A."/>
            <person name="Lapidus A."/>
            <person name="Cheng J.-F."/>
            <person name="Goodwin L."/>
            <person name="Pitluck S."/>
            <person name="Davenport K."/>
            <person name="Detter J.C."/>
            <person name="Han C."/>
            <person name="Tapia R."/>
            <person name="Land M."/>
            <person name="Hauser L."/>
            <person name="Kyrpides N."/>
            <person name="Ivanova N."/>
            <person name="Ovchinnikova G."/>
            <person name="Vetriani C."/>
            <person name="Woyke T."/>
        </authorList>
    </citation>
    <scope>NUCLEOTIDE SEQUENCE [LARGE SCALE GENOMIC DNA]</scope>
    <source>
        <strain evidence="4">HB-1</strain>
    </source>
</reference>
<dbReference type="InterPro" id="IPR027417">
    <property type="entry name" value="P-loop_NTPase"/>
</dbReference>
<dbReference type="Pfam" id="PF00685">
    <property type="entry name" value="Sulfotransfer_1"/>
    <property type="match status" value="1"/>
</dbReference>
<dbReference type="AlphaFoldDB" id="E8T653"/>
<dbReference type="KEGG" id="tam:Theam_0668"/>
<dbReference type="PANTHER" id="PTHR10605:SF56">
    <property type="entry name" value="BIFUNCTIONAL HEPARAN SULFATE N-DEACETYLASE_N-SULFOTRANSFERASE"/>
    <property type="match status" value="1"/>
</dbReference>
<feature type="domain" description="Sulfotransferase" evidence="3">
    <location>
        <begin position="4"/>
        <end position="191"/>
    </location>
</feature>
<name>E8T653_THEA1</name>
<organism evidence="4 5">
    <name type="scientific">Thermovibrio ammonificans (strain DSM 15698 / JCM 12110 / HB-1)</name>
    <dbReference type="NCBI Taxonomy" id="648996"/>
    <lineage>
        <taxon>Bacteria</taxon>
        <taxon>Pseudomonadati</taxon>
        <taxon>Aquificota</taxon>
        <taxon>Aquificia</taxon>
        <taxon>Desulfurobacteriales</taxon>
        <taxon>Desulfurobacteriaceae</taxon>
        <taxon>Thermovibrio</taxon>
    </lineage>
</organism>
<evidence type="ECO:0000313" key="4">
    <source>
        <dbReference type="EMBL" id="ADU96637.1"/>
    </source>
</evidence>
<proteinExistence type="predicted"/>
<keyword evidence="1" id="KW-0808">Transferase</keyword>
<protein>
    <submittedName>
        <fullName evidence="4">Sulfotransferase</fullName>
    </submittedName>
</protein>
<evidence type="ECO:0000256" key="2">
    <source>
        <dbReference type="ARBA" id="ARBA00023180"/>
    </source>
</evidence>
<dbReference type="RefSeq" id="WP_013537423.1">
    <property type="nucleotide sequence ID" value="NC_014926.1"/>
</dbReference>
<evidence type="ECO:0000259" key="3">
    <source>
        <dbReference type="Pfam" id="PF00685"/>
    </source>
</evidence>